<proteinExistence type="predicted"/>
<reference evidence="1 2" key="1">
    <citation type="submission" date="2019-03" db="EMBL/GenBank/DDBJ databases">
        <title>Single cell metagenomics reveals metabolic interactions within the superorganism composed of flagellate Streblomastix strix and complex community of Bacteroidetes bacteria on its surface.</title>
        <authorList>
            <person name="Treitli S.C."/>
            <person name="Kolisko M."/>
            <person name="Husnik F."/>
            <person name="Keeling P."/>
            <person name="Hampl V."/>
        </authorList>
    </citation>
    <scope>NUCLEOTIDE SEQUENCE [LARGE SCALE GENOMIC DNA]</scope>
    <source>
        <strain evidence="1">St1</strain>
    </source>
</reference>
<organism evidence="1 2">
    <name type="scientific">Candidatus Ordinivivax streblomastigis</name>
    <dbReference type="NCBI Taxonomy" id="2540710"/>
    <lineage>
        <taxon>Bacteria</taxon>
        <taxon>Pseudomonadati</taxon>
        <taxon>Bacteroidota</taxon>
        <taxon>Bacteroidia</taxon>
        <taxon>Bacteroidales</taxon>
        <taxon>Candidatus Ordinivivax</taxon>
    </lineage>
</organism>
<name>A0A5M8NXT1_9BACT</name>
<sequence>MKLFMFGSRNGGAKVDLPKQEEEVEVVELTIPNGFVALINKETHL</sequence>
<protein>
    <submittedName>
        <fullName evidence="1">Uncharacterized protein</fullName>
    </submittedName>
</protein>
<gene>
    <name evidence="1" type="ORF">EZS26_003959</name>
</gene>
<evidence type="ECO:0000313" key="2">
    <source>
        <dbReference type="Proteomes" id="UP000324575"/>
    </source>
</evidence>
<dbReference type="AlphaFoldDB" id="A0A5M8NXT1"/>
<evidence type="ECO:0000313" key="1">
    <source>
        <dbReference type="EMBL" id="KAA6299899.1"/>
    </source>
</evidence>
<comment type="caution">
    <text evidence="1">The sequence shown here is derived from an EMBL/GenBank/DDBJ whole genome shotgun (WGS) entry which is preliminary data.</text>
</comment>
<accession>A0A5M8NXT1</accession>
<dbReference type="EMBL" id="SNRX01000193">
    <property type="protein sequence ID" value="KAA6299899.1"/>
    <property type="molecule type" value="Genomic_DNA"/>
</dbReference>
<dbReference type="Proteomes" id="UP000324575">
    <property type="component" value="Unassembled WGS sequence"/>
</dbReference>